<dbReference type="GO" id="GO:0003978">
    <property type="term" value="F:UDP-glucose 4-epimerase activity"/>
    <property type="evidence" value="ECO:0007669"/>
    <property type="project" value="UniProtKB-EC"/>
</dbReference>
<dbReference type="PANTHER" id="PTHR43245:SF13">
    <property type="entry name" value="UDP-D-APIOSE_UDP-D-XYLOSE SYNTHASE 2"/>
    <property type="match status" value="1"/>
</dbReference>
<dbReference type="KEGG" id="mcub:MCBB_0994"/>
<dbReference type="PATRIC" id="fig|129848.4.peg.1000"/>
<dbReference type="GeneID" id="30411842"/>
<dbReference type="InterPro" id="IPR050177">
    <property type="entry name" value="Lipid_A_modif_metabolic_enz"/>
</dbReference>
<dbReference type="SUPFAM" id="SSF51735">
    <property type="entry name" value="NAD(P)-binding Rossmann-fold domains"/>
    <property type="match status" value="1"/>
</dbReference>
<reference evidence="2 3" key="1">
    <citation type="submission" date="2016-08" db="EMBL/GenBank/DDBJ databases">
        <authorList>
            <person name="Seilhamer J.J."/>
        </authorList>
    </citation>
    <scope>NUCLEOTIDE SEQUENCE [LARGE SCALE GENOMIC DNA]</scope>
    <source>
        <strain evidence="2">Buetzberg</strain>
    </source>
</reference>
<gene>
    <name evidence="2" type="ORF">MCBB_0994</name>
</gene>
<dbReference type="Pfam" id="PF01370">
    <property type="entry name" value="Epimerase"/>
    <property type="match status" value="1"/>
</dbReference>
<dbReference type="EC" id="5.1.3.2" evidence="2"/>
<evidence type="ECO:0000313" key="2">
    <source>
        <dbReference type="EMBL" id="SCG85554.1"/>
    </source>
</evidence>
<name>A0A1D3L1K1_9EURY</name>
<dbReference type="InterPro" id="IPR001509">
    <property type="entry name" value="Epimerase_deHydtase"/>
</dbReference>
<protein>
    <submittedName>
        <fullName evidence="2">Putative UDP-glucose 4-epimerase</fullName>
        <ecNumber evidence="2">5.1.3.2</ecNumber>
    </submittedName>
</protein>
<feature type="domain" description="NAD-dependent epimerase/dehydratase" evidence="1">
    <location>
        <begin position="6"/>
        <end position="239"/>
    </location>
</feature>
<dbReference type="STRING" id="118062.MCBB_0994"/>
<proteinExistence type="predicted"/>
<accession>A0A1D3L1K1</accession>
<evidence type="ECO:0000313" key="3">
    <source>
        <dbReference type="Proteomes" id="UP000094707"/>
    </source>
</evidence>
<dbReference type="EMBL" id="LT607756">
    <property type="protein sequence ID" value="SCG85554.1"/>
    <property type="molecule type" value="Genomic_DNA"/>
</dbReference>
<organism evidence="2 3">
    <name type="scientific">Methanobacterium congolense</name>
    <dbReference type="NCBI Taxonomy" id="118062"/>
    <lineage>
        <taxon>Archaea</taxon>
        <taxon>Methanobacteriati</taxon>
        <taxon>Methanobacteriota</taxon>
        <taxon>Methanomada group</taxon>
        <taxon>Methanobacteria</taxon>
        <taxon>Methanobacteriales</taxon>
        <taxon>Methanobacteriaceae</taxon>
        <taxon>Methanobacterium</taxon>
    </lineage>
</organism>
<dbReference type="AlphaFoldDB" id="A0A1D3L1K1"/>
<dbReference type="PANTHER" id="PTHR43245">
    <property type="entry name" value="BIFUNCTIONAL POLYMYXIN RESISTANCE PROTEIN ARNA"/>
    <property type="match status" value="1"/>
</dbReference>
<dbReference type="Proteomes" id="UP000094707">
    <property type="component" value="Chromosome I"/>
</dbReference>
<dbReference type="Gene3D" id="3.40.50.720">
    <property type="entry name" value="NAD(P)-binding Rossmann-like Domain"/>
    <property type="match status" value="1"/>
</dbReference>
<keyword evidence="3" id="KW-1185">Reference proteome</keyword>
<dbReference type="RefSeq" id="WP_071906704.1">
    <property type="nucleotide sequence ID" value="NZ_LT607756.1"/>
</dbReference>
<sequence>MKDKKVVVTGGLGFIGSHITESLIEENEVTIIDDMSTGKFENIAHLPQENIDVIKGSITELNLKAIFDDKDYVFHEAAMASVPESVELPEEYNNINVGGTLKVLLAARDTDVEKVVMASSSAVYGETEKLPISEDDPIDPMSPYAVTKATDELYCNAFREVYGLETAALRYFNVFGPRQDINSQYAAVIPNFIHAILHDEKPVIYGDGEQTRDFIYVKHVVDANIHVCESSAAGIFNIALGRSTSINTLVKIINEVLGKDVEPLYEDPRQGDIKHSFADVSRARSIGFHPEDDFKAELGETVKWFTGEN</sequence>
<dbReference type="InterPro" id="IPR036291">
    <property type="entry name" value="NAD(P)-bd_dom_sf"/>
</dbReference>
<dbReference type="OrthoDB" id="4907at2157"/>
<keyword evidence="2" id="KW-0413">Isomerase</keyword>
<evidence type="ECO:0000259" key="1">
    <source>
        <dbReference type="Pfam" id="PF01370"/>
    </source>
</evidence>
<dbReference type="Gene3D" id="3.90.25.10">
    <property type="entry name" value="UDP-galactose 4-epimerase, domain 1"/>
    <property type="match status" value="1"/>
</dbReference>